<gene>
    <name evidence="13" type="primary">prs</name>
    <name evidence="15" type="ORF">DB30_01103</name>
</gene>
<dbReference type="SUPFAM" id="SSF53271">
    <property type="entry name" value="PRTase-like"/>
    <property type="match status" value="1"/>
</dbReference>
<name>A0A0C2CT17_9BACT</name>
<dbReference type="HAMAP" id="MF_00583_B">
    <property type="entry name" value="RibP_PPkinase_B"/>
    <property type="match status" value="1"/>
</dbReference>
<proteinExistence type="inferred from homology"/>
<dbReference type="UniPathway" id="UPA00087">
    <property type="reaction ID" value="UER00172"/>
</dbReference>
<dbReference type="InterPro" id="IPR000842">
    <property type="entry name" value="PRib_PP_synth_CS"/>
</dbReference>
<dbReference type="FunFam" id="3.40.50.2020:FF:000001">
    <property type="entry name" value="Ribose-phosphate pyrophosphokinase"/>
    <property type="match status" value="1"/>
</dbReference>
<comment type="catalytic activity">
    <reaction evidence="10 13">
        <text>D-ribose 5-phosphate + ATP = 5-phospho-alpha-D-ribose 1-diphosphate + AMP + H(+)</text>
        <dbReference type="Rhea" id="RHEA:15609"/>
        <dbReference type="ChEBI" id="CHEBI:15378"/>
        <dbReference type="ChEBI" id="CHEBI:30616"/>
        <dbReference type="ChEBI" id="CHEBI:58017"/>
        <dbReference type="ChEBI" id="CHEBI:78346"/>
        <dbReference type="ChEBI" id="CHEBI:456215"/>
        <dbReference type="EC" id="2.7.6.1"/>
    </reaction>
</comment>
<evidence type="ECO:0000256" key="12">
    <source>
        <dbReference type="ARBA" id="ARBA00061444"/>
    </source>
</evidence>
<dbReference type="Pfam" id="PF14572">
    <property type="entry name" value="Pribosyl_synth"/>
    <property type="match status" value="1"/>
</dbReference>
<accession>A0A0C2CT17</accession>
<comment type="similarity">
    <text evidence="12 13">Belongs to the ribose-phosphate pyrophosphokinase family. Class I subfamily.</text>
</comment>
<dbReference type="NCBIfam" id="TIGR01251">
    <property type="entry name" value="ribP_PPkin"/>
    <property type="match status" value="1"/>
</dbReference>
<keyword evidence="3 13" id="KW-0808">Transferase</keyword>
<feature type="binding site" evidence="13">
    <location>
        <position position="172"/>
    </location>
    <ligand>
        <name>Mg(2+)</name>
        <dbReference type="ChEBI" id="CHEBI:18420"/>
    </ligand>
</feature>
<evidence type="ECO:0000313" key="15">
    <source>
        <dbReference type="EMBL" id="KIG12745.1"/>
    </source>
</evidence>
<dbReference type="EC" id="2.7.6.1" evidence="13"/>
<feature type="binding site" evidence="13">
    <location>
        <begin position="38"/>
        <end position="40"/>
    </location>
    <ligand>
        <name>ATP</name>
        <dbReference type="ChEBI" id="CHEBI:30616"/>
    </ligand>
</feature>
<comment type="caution">
    <text evidence="15">The sequence shown here is derived from an EMBL/GenBank/DDBJ whole genome shotgun (WGS) entry which is preliminary data.</text>
</comment>
<comment type="cofactor">
    <cofactor evidence="13">
        <name>Mg(2+)</name>
        <dbReference type="ChEBI" id="CHEBI:18420"/>
    </cofactor>
    <text evidence="13">Binds 2 Mg(2+) ions per subunit.</text>
</comment>
<evidence type="ECO:0000256" key="13">
    <source>
        <dbReference type="HAMAP-Rule" id="MF_00583"/>
    </source>
</evidence>
<reference evidence="15 16" key="1">
    <citation type="submission" date="2014-12" db="EMBL/GenBank/DDBJ databases">
        <title>Genome assembly of Enhygromyxa salina DSM 15201.</title>
        <authorList>
            <person name="Sharma G."/>
            <person name="Subramanian S."/>
        </authorList>
    </citation>
    <scope>NUCLEOTIDE SEQUENCE [LARGE SCALE GENOMIC DNA]</scope>
    <source>
        <strain evidence="15 16">DSM 15201</strain>
    </source>
</reference>
<organism evidence="15 16">
    <name type="scientific">Enhygromyxa salina</name>
    <dbReference type="NCBI Taxonomy" id="215803"/>
    <lineage>
        <taxon>Bacteria</taxon>
        <taxon>Pseudomonadati</taxon>
        <taxon>Myxococcota</taxon>
        <taxon>Polyangia</taxon>
        <taxon>Nannocystales</taxon>
        <taxon>Nannocystaceae</taxon>
        <taxon>Enhygromyxa</taxon>
    </lineage>
</organism>
<dbReference type="PANTHER" id="PTHR10210">
    <property type="entry name" value="RIBOSE-PHOSPHATE DIPHOSPHOKINASE FAMILY MEMBER"/>
    <property type="match status" value="1"/>
</dbReference>
<evidence type="ECO:0000259" key="14">
    <source>
        <dbReference type="Pfam" id="PF13793"/>
    </source>
</evidence>
<evidence type="ECO:0000256" key="5">
    <source>
        <dbReference type="ARBA" id="ARBA00022727"/>
    </source>
</evidence>
<dbReference type="CDD" id="cd06223">
    <property type="entry name" value="PRTases_typeI"/>
    <property type="match status" value="1"/>
</dbReference>
<dbReference type="Gene3D" id="3.40.50.2020">
    <property type="match status" value="2"/>
</dbReference>
<dbReference type="InterPro" id="IPR005946">
    <property type="entry name" value="Rib-P_diPkinase"/>
</dbReference>
<dbReference type="SMART" id="SM01400">
    <property type="entry name" value="Pribosyltran_N"/>
    <property type="match status" value="1"/>
</dbReference>
<dbReference type="GO" id="GO:0002189">
    <property type="term" value="C:ribose phosphate diphosphokinase complex"/>
    <property type="evidence" value="ECO:0007669"/>
    <property type="project" value="TreeGrafter"/>
</dbReference>
<keyword evidence="9 13" id="KW-0460">Magnesium</keyword>
<feature type="binding site" evidence="13">
    <location>
        <begin position="97"/>
        <end position="98"/>
    </location>
    <ligand>
        <name>ATP</name>
        <dbReference type="ChEBI" id="CHEBI:30616"/>
    </ligand>
</feature>
<comment type="subunit">
    <text evidence="13">Homohexamer.</text>
</comment>
<evidence type="ECO:0000256" key="11">
    <source>
        <dbReference type="ARBA" id="ARBA00054914"/>
    </source>
</evidence>
<protein>
    <recommendedName>
        <fullName evidence="13">Ribose-phosphate pyrophosphokinase</fullName>
        <shortName evidence="13">RPPK</shortName>
        <ecNumber evidence="13">2.7.6.1</ecNumber>
    </recommendedName>
    <alternativeName>
        <fullName evidence="13">5-phospho-D-ribosyl alpha-1-diphosphate synthase</fullName>
    </alternativeName>
    <alternativeName>
        <fullName evidence="13">Phosphoribosyl diphosphate synthase</fullName>
    </alternativeName>
    <alternativeName>
        <fullName evidence="13">Phosphoribosyl pyrophosphate synthase</fullName>
        <shortName evidence="13">P-Rib-PP synthase</shortName>
        <shortName evidence="13">PRPP synthase</shortName>
        <shortName evidence="13">PRPPase</shortName>
    </alternativeName>
</protein>
<evidence type="ECO:0000256" key="1">
    <source>
        <dbReference type="ARBA" id="ARBA00004996"/>
    </source>
</evidence>
<feature type="binding site" evidence="13">
    <location>
        <position position="131"/>
    </location>
    <ligand>
        <name>Mg(2+)</name>
        <dbReference type="ChEBI" id="CHEBI:18420"/>
    </ligand>
</feature>
<dbReference type="GO" id="GO:0006164">
    <property type="term" value="P:purine nucleotide biosynthetic process"/>
    <property type="evidence" value="ECO:0007669"/>
    <property type="project" value="TreeGrafter"/>
</dbReference>
<feature type="binding site" evidence="13">
    <location>
        <position position="221"/>
    </location>
    <ligand>
        <name>D-ribose 5-phosphate</name>
        <dbReference type="ChEBI" id="CHEBI:78346"/>
    </ligand>
</feature>
<evidence type="ECO:0000313" key="16">
    <source>
        <dbReference type="Proteomes" id="UP000031599"/>
    </source>
</evidence>
<dbReference type="Pfam" id="PF13793">
    <property type="entry name" value="Pribosyltran_N"/>
    <property type="match status" value="1"/>
</dbReference>
<dbReference type="AlphaFoldDB" id="A0A0C2CT17"/>
<evidence type="ECO:0000256" key="8">
    <source>
        <dbReference type="ARBA" id="ARBA00022840"/>
    </source>
</evidence>
<dbReference type="GO" id="GO:0004749">
    <property type="term" value="F:ribose phosphate diphosphokinase activity"/>
    <property type="evidence" value="ECO:0007669"/>
    <property type="project" value="UniProtKB-UniRule"/>
</dbReference>
<keyword evidence="6 13" id="KW-0547">Nucleotide-binding</keyword>
<dbReference type="Proteomes" id="UP000031599">
    <property type="component" value="Unassembled WGS sequence"/>
</dbReference>
<keyword evidence="5 13" id="KW-0545">Nucleotide biosynthesis</keyword>
<dbReference type="FunFam" id="3.40.50.2020:FF:000005">
    <property type="entry name" value="Ribose-phosphate pyrophosphokinase 1"/>
    <property type="match status" value="1"/>
</dbReference>
<feature type="active site" evidence="13">
    <location>
        <position position="195"/>
    </location>
</feature>
<keyword evidence="7 13" id="KW-0418">Kinase</keyword>
<dbReference type="NCBIfam" id="NF002320">
    <property type="entry name" value="PRK01259.1"/>
    <property type="match status" value="1"/>
</dbReference>
<keyword evidence="4 13" id="KW-0479">Metal-binding</keyword>
<evidence type="ECO:0000256" key="9">
    <source>
        <dbReference type="ARBA" id="ARBA00022842"/>
    </source>
</evidence>
<comment type="subcellular location">
    <subcellularLocation>
        <location evidence="13">Cytoplasm</location>
    </subcellularLocation>
</comment>
<feature type="binding site" evidence="13">
    <location>
        <position position="197"/>
    </location>
    <ligand>
        <name>D-ribose 5-phosphate</name>
        <dbReference type="ChEBI" id="CHEBI:78346"/>
    </ligand>
</feature>
<evidence type="ECO:0000256" key="6">
    <source>
        <dbReference type="ARBA" id="ARBA00022741"/>
    </source>
</evidence>
<feature type="domain" description="Ribose-phosphate pyrophosphokinase N-terminal" evidence="14">
    <location>
        <begin position="6"/>
        <end position="121"/>
    </location>
</feature>
<dbReference type="InterPro" id="IPR029099">
    <property type="entry name" value="Pribosyltran_N"/>
</dbReference>
<evidence type="ECO:0000256" key="10">
    <source>
        <dbReference type="ARBA" id="ARBA00049535"/>
    </source>
</evidence>
<dbReference type="RefSeq" id="WP_052557172.1">
    <property type="nucleotide sequence ID" value="NZ_JMCC02000120.1"/>
</dbReference>
<evidence type="ECO:0000256" key="7">
    <source>
        <dbReference type="ARBA" id="ARBA00022777"/>
    </source>
</evidence>
<dbReference type="GO" id="GO:0006015">
    <property type="term" value="P:5-phosphoribose 1-diphosphate biosynthetic process"/>
    <property type="evidence" value="ECO:0007669"/>
    <property type="project" value="UniProtKB-UniRule"/>
</dbReference>
<comment type="function">
    <text evidence="11 13">Involved in the biosynthesis of the central metabolite phospho-alpha-D-ribosyl-1-pyrophosphate (PRPP) via the transfer of pyrophosphoryl group from ATP to 1-hydroxyl of ribose-5-phosphate (Rib-5-P).</text>
</comment>
<dbReference type="EMBL" id="JMCC02000120">
    <property type="protein sequence ID" value="KIG12745.1"/>
    <property type="molecule type" value="Genomic_DNA"/>
</dbReference>
<dbReference type="PROSITE" id="PS00114">
    <property type="entry name" value="PRPP_SYNTHASE"/>
    <property type="match status" value="1"/>
</dbReference>
<dbReference type="GO" id="GO:0000287">
    <property type="term" value="F:magnesium ion binding"/>
    <property type="evidence" value="ECO:0007669"/>
    <property type="project" value="UniProtKB-UniRule"/>
</dbReference>
<evidence type="ECO:0000256" key="3">
    <source>
        <dbReference type="ARBA" id="ARBA00022679"/>
    </source>
</evidence>
<feature type="binding site" evidence="13">
    <location>
        <begin position="225"/>
        <end position="229"/>
    </location>
    <ligand>
        <name>D-ribose 5-phosphate</name>
        <dbReference type="ChEBI" id="CHEBI:78346"/>
    </ligand>
</feature>
<keyword evidence="8 13" id="KW-0067">ATP-binding</keyword>
<keyword evidence="2 13" id="KW-0963">Cytoplasm</keyword>
<comment type="pathway">
    <text evidence="1 13">Metabolic intermediate biosynthesis; 5-phospho-alpha-D-ribose 1-diphosphate biosynthesis; 5-phospho-alpha-D-ribose 1-diphosphate from D-ribose 5-phosphate (route I): step 1/1.</text>
</comment>
<dbReference type="GO" id="GO:0016301">
    <property type="term" value="F:kinase activity"/>
    <property type="evidence" value="ECO:0007669"/>
    <property type="project" value="UniProtKB-KW"/>
</dbReference>
<dbReference type="InterPro" id="IPR037515">
    <property type="entry name" value="Rib-P_diPkinase_bac"/>
</dbReference>
<dbReference type="PANTHER" id="PTHR10210:SF41">
    <property type="entry name" value="RIBOSE-PHOSPHATE PYROPHOSPHOKINASE 1, CHLOROPLASTIC"/>
    <property type="match status" value="1"/>
</dbReference>
<dbReference type="InterPro" id="IPR000836">
    <property type="entry name" value="PRTase_dom"/>
</dbReference>
<dbReference type="GO" id="GO:0005737">
    <property type="term" value="C:cytoplasm"/>
    <property type="evidence" value="ECO:0007669"/>
    <property type="project" value="UniProtKB-SubCell"/>
</dbReference>
<evidence type="ECO:0000256" key="2">
    <source>
        <dbReference type="ARBA" id="ARBA00022490"/>
    </source>
</evidence>
<sequence>MNRLISIFGGNASPALTEKICKYVGLPKGTSRTSRFSDGEIFVEIGENVRGVNCFIVQSTCSPPNDNLMELLIMIDALKRASAGAIVAIMPYFGYARQDRKVKPRTPITAKLVADLLTAAGATRVLSVDLHAGQIQGFFDIPFDHLYATPILREAFAAEGLGGDNTVVVSPDAGGTERARAYSKFLDCSLAIIDKRRDSPNVSQVHHLIGDVEGKRAILIDDMIDTAGTLCNAATAVMEHGAAEVFAGATHGVLSGPAIDRINESVLSRVWVTDTIPQHDKVSRCAKLDVLSTANLVGEAIKRIHHGDSISSLFD</sequence>
<dbReference type="GO" id="GO:0009156">
    <property type="term" value="P:ribonucleoside monophosphate biosynthetic process"/>
    <property type="evidence" value="ECO:0007669"/>
    <property type="project" value="InterPro"/>
</dbReference>
<dbReference type="GO" id="GO:0005524">
    <property type="term" value="F:ATP binding"/>
    <property type="evidence" value="ECO:0007669"/>
    <property type="project" value="UniProtKB-KW"/>
</dbReference>
<evidence type="ECO:0000256" key="4">
    <source>
        <dbReference type="ARBA" id="ARBA00022723"/>
    </source>
</evidence>
<dbReference type="InterPro" id="IPR029057">
    <property type="entry name" value="PRTase-like"/>
</dbReference>